<dbReference type="InterPro" id="IPR051257">
    <property type="entry name" value="Diverse_CBS-Domain"/>
</dbReference>
<dbReference type="Pfam" id="PF00571">
    <property type="entry name" value="CBS"/>
    <property type="match status" value="2"/>
</dbReference>
<dbReference type="SMART" id="SM00116">
    <property type="entry name" value="CBS"/>
    <property type="match status" value="1"/>
</dbReference>
<dbReference type="Gene3D" id="3.10.580.10">
    <property type="entry name" value="CBS-domain"/>
    <property type="match status" value="2"/>
</dbReference>
<dbReference type="Proteomes" id="UP000230069">
    <property type="component" value="Unassembled WGS sequence"/>
</dbReference>
<evidence type="ECO:0000256" key="1">
    <source>
        <dbReference type="ARBA" id="ARBA00023122"/>
    </source>
</evidence>
<evidence type="ECO:0000256" key="2">
    <source>
        <dbReference type="PROSITE-ProRule" id="PRU00703"/>
    </source>
</evidence>
<dbReference type="AlphaFoldDB" id="A0A2G5CXS9"/>
<gene>
    <name evidence="4" type="ORF">AQUCO_03400167v1</name>
</gene>
<proteinExistence type="predicted"/>
<dbReference type="STRING" id="218851.A0A2G5CXS9"/>
<keyword evidence="5" id="KW-1185">Reference proteome</keyword>
<feature type="domain" description="CBS" evidence="3">
    <location>
        <begin position="172"/>
        <end position="227"/>
    </location>
</feature>
<reference evidence="4 5" key="1">
    <citation type="submission" date="2017-09" db="EMBL/GenBank/DDBJ databases">
        <title>WGS assembly of Aquilegia coerulea Goldsmith.</title>
        <authorList>
            <person name="Hodges S."/>
            <person name="Kramer E."/>
            <person name="Nordborg M."/>
            <person name="Tomkins J."/>
            <person name="Borevitz J."/>
            <person name="Derieg N."/>
            <person name="Yan J."/>
            <person name="Mihaltcheva S."/>
            <person name="Hayes R.D."/>
            <person name="Rokhsar D."/>
        </authorList>
    </citation>
    <scope>NUCLEOTIDE SEQUENCE [LARGE SCALE GENOMIC DNA]</scope>
    <source>
        <strain evidence="5">cv. Goldsmith</strain>
    </source>
</reference>
<evidence type="ECO:0000313" key="5">
    <source>
        <dbReference type="Proteomes" id="UP000230069"/>
    </source>
</evidence>
<organism evidence="4 5">
    <name type="scientific">Aquilegia coerulea</name>
    <name type="common">Rocky mountain columbine</name>
    <dbReference type="NCBI Taxonomy" id="218851"/>
    <lineage>
        <taxon>Eukaryota</taxon>
        <taxon>Viridiplantae</taxon>
        <taxon>Streptophyta</taxon>
        <taxon>Embryophyta</taxon>
        <taxon>Tracheophyta</taxon>
        <taxon>Spermatophyta</taxon>
        <taxon>Magnoliopsida</taxon>
        <taxon>Ranunculales</taxon>
        <taxon>Ranunculaceae</taxon>
        <taxon>Thalictroideae</taxon>
        <taxon>Aquilegia</taxon>
    </lineage>
</organism>
<dbReference type="EMBL" id="KZ305051">
    <property type="protein sequence ID" value="PIA36073.1"/>
    <property type="molecule type" value="Genomic_DNA"/>
</dbReference>
<keyword evidence="1 2" id="KW-0129">CBS domain</keyword>
<dbReference type="InParanoid" id="A0A2G5CXS9"/>
<evidence type="ECO:0000259" key="3">
    <source>
        <dbReference type="PROSITE" id="PS51371"/>
    </source>
</evidence>
<name>A0A2G5CXS9_AQUCA</name>
<sequence length="227" mass="25493">MACNSIQYLHCPVPYSHQSNQPKIHTFKSFNLNYSNPLFVQFDKKKKNRNSSVLCFSTEGVGIEETNKEPEEIITGEWPENFSLLNYDDLRAYLEPEIFKDKMEPSALLGEVMSTTIRTATSDQTIEEIDYHFEIVSGMPVINDDFVCIGVISRKDKQKASNGLQSKVHEVMSSPAITLTPDKTVLEAAVLMLKEKLHRIPIVNEGGQVVGIVTRTDIFKALEGLPA</sequence>
<dbReference type="PROSITE" id="PS51371">
    <property type="entry name" value="CBS"/>
    <property type="match status" value="1"/>
</dbReference>
<dbReference type="PANTHER" id="PTHR43080:SF29">
    <property type="entry name" value="OS02G0818000 PROTEIN"/>
    <property type="match status" value="1"/>
</dbReference>
<accession>A0A2G5CXS9</accession>
<dbReference type="InterPro" id="IPR046342">
    <property type="entry name" value="CBS_dom_sf"/>
</dbReference>
<dbReference type="PANTHER" id="PTHR43080">
    <property type="entry name" value="CBS DOMAIN-CONTAINING PROTEIN CBSX3, MITOCHONDRIAL"/>
    <property type="match status" value="1"/>
</dbReference>
<dbReference type="OrthoDB" id="418595at2759"/>
<protein>
    <recommendedName>
        <fullName evidence="3">CBS domain-containing protein</fullName>
    </recommendedName>
</protein>
<dbReference type="SUPFAM" id="SSF54631">
    <property type="entry name" value="CBS-domain pair"/>
    <property type="match status" value="1"/>
</dbReference>
<evidence type="ECO:0000313" key="4">
    <source>
        <dbReference type="EMBL" id="PIA36073.1"/>
    </source>
</evidence>
<dbReference type="InterPro" id="IPR000644">
    <property type="entry name" value="CBS_dom"/>
</dbReference>